<evidence type="ECO:0000313" key="5">
    <source>
        <dbReference type="EMBL" id="KAE9077768.1"/>
    </source>
</evidence>
<comment type="caution">
    <text evidence="8">The sequence shown here is derived from an EMBL/GenBank/DDBJ whole genome shotgun (WGS) entry which is preliminary data.</text>
</comment>
<evidence type="ECO:0000313" key="12">
    <source>
        <dbReference type="Proteomes" id="UP000433483"/>
    </source>
</evidence>
<evidence type="ECO:0000313" key="6">
    <source>
        <dbReference type="EMBL" id="KAE9096487.1"/>
    </source>
</evidence>
<sequence>MIIRRFVSIFTSMLSVLPCLHTDRSPNMVPAAPVILGMISVCRCRSWSASGTIDESRQVPRLVLCLRGHRTCVS</sequence>
<dbReference type="EMBL" id="QXGB01002606">
    <property type="protein sequence ID" value="KAE9176512.1"/>
    <property type="molecule type" value="Genomic_DNA"/>
</dbReference>
<proteinExistence type="predicted"/>
<feature type="signal peptide" evidence="1">
    <location>
        <begin position="1"/>
        <end position="22"/>
    </location>
</feature>
<dbReference type="Proteomes" id="UP000460718">
    <property type="component" value="Unassembled WGS sequence"/>
</dbReference>
<dbReference type="Proteomes" id="UP000441208">
    <property type="component" value="Unassembled WGS sequence"/>
</dbReference>
<dbReference type="Proteomes" id="UP000437068">
    <property type="component" value="Unassembled WGS sequence"/>
</dbReference>
<reference evidence="11 12" key="1">
    <citation type="submission" date="2018-08" db="EMBL/GenBank/DDBJ databases">
        <title>Genomic investigation of the strawberry pathogen Phytophthora fragariae indicates pathogenicity is determined by transcriptional variation in three key races.</title>
        <authorList>
            <person name="Adams T.M."/>
            <person name="Armitage A.D."/>
            <person name="Sobczyk M.K."/>
            <person name="Bates H.J."/>
            <person name="Dunwell J.M."/>
            <person name="Nellist C.F."/>
            <person name="Harrison R.J."/>
        </authorList>
    </citation>
    <scope>NUCLEOTIDE SEQUENCE [LARGE SCALE GENOMIC DNA]</scope>
    <source>
        <strain evidence="10 13">A4</strain>
        <strain evidence="8 14">BC-1</strain>
        <strain evidence="9 18">BC-23</strain>
        <strain evidence="7 12">NOV-27</strain>
        <strain evidence="6 15">NOV-5</strain>
        <strain evidence="5 16">NOV-71</strain>
        <strain evidence="2 11">NOV-9</strain>
        <strain evidence="4 19">ONT-3</strain>
        <strain evidence="3 17">SCRP245</strain>
    </source>
</reference>
<evidence type="ECO:0000313" key="8">
    <source>
        <dbReference type="EMBL" id="KAE9188049.1"/>
    </source>
</evidence>
<dbReference type="EMBL" id="QXGE01000115">
    <property type="protein sequence ID" value="KAE9324086.1"/>
    <property type="molecule type" value="Genomic_DNA"/>
</dbReference>
<evidence type="ECO:0000313" key="10">
    <source>
        <dbReference type="EMBL" id="KAE9324086.1"/>
    </source>
</evidence>
<evidence type="ECO:0000313" key="16">
    <source>
        <dbReference type="Proteomes" id="UP000441208"/>
    </source>
</evidence>
<keyword evidence="12" id="KW-1185">Reference proteome</keyword>
<dbReference type="Proteomes" id="UP000488956">
    <property type="component" value="Unassembled WGS sequence"/>
</dbReference>
<dbReference type="Proteomes" id="UP000440367">
    <property type="component" value="Unassembled WGS sequence"/>
</dbReference>
<dbReference type="AlphaFoldDB" id="A0A6A3WMW3"/>
<evidence type="ECO:0000313" key="4">
    <source>
        <dbReference type="EMBL" id="KAE9075945.1"/>
    </source>
</evidence>
<name>A0A6A3WMW3_9STRA</name>
<evidence type="ECO:0000313" key="3">
    <source>
        <dbReference type="EMBL" id="KAE8978320.1"/>
    </source>
</evidence>
<evidence type="ECO:0000313" key="7">
    <source>
        <dbReference type="EMBL" id="KAE9176512.1"/>
    </source>
</evidence>
<keyword evidence="1" id="KW-0732">Signal</keyword>
<evidence type="ECO:0000313" key="14">
    <source>
        <dbReference type="Proteomes" id="UP000440367"/>
    </source>
</evidence>
<dbReference type="EMBL" id="QXFZ01002374">
    <property type="protein sequence ID" value="KAE9077768.1"/>
    <property type="molecule type" value="Genomic_DNA"/>
</dbReference>
<evidence type="ECO:0000256" key="1">
    <source>
        <dbReference type="SAM" id="SignalP"/>
    </source>
</evidence>
<dbReference type="EMBL" id="QXGC01002287">
    <property type="protein sequence ID" value="KAE9188112.1"/>
    <property type="molecule type" value="Genomic_DNA"/>
</dbReference>
<evidence type="ECO:0000313" key="9">
    <source>
        <dbReference type="EMBL" id="KAE9188112.1"/>
    </source>
</evidence>
<dbReference type="EMBL" id="QXFX01002548">
    <property type="protein sequence ID" value="KAE9075945.1"/>
    <property type="molecule type" value="Genomic_DNA"/>
</dbReference>
<gene>
    <name evidence="10" type="ORF">PF001_g3592</name>
    <name evidence="8" type="ORF">PF002_g25411</name>
    <name evidence="9" type="ORF">PF004_g22598</name>
    <name evidence="7" type="ORF">PF005_g24915</name>
    <name evidence="6" type="ORF">PF006_g23769</name>
    <name evidence="5" type="ORF">PF007_g24125</name>
    <name evidence="2" type="ORF">PF009_g25280</name>
    <name evidence="4" type="ORF">PF010_g24100</name>
    <name evidence="3" type="ORF">PF011_g23288</name>
</gene>
<evidence type="ECO:0000313" key="11">
    <source>
        <dbReference type="Proteomes" id="UP000429523"/>
    </source>
</evidence>
<organism evidence="8 14">
    <name type="scientific">Phytophthora fragariae</name>
    <dbReference type="NCBI Taxonomy" id="53985"/>
    <lineage>
        <taxon>Eukaryota</taxon>
        <taxon>Sar</taxon>
        <taxon>Stramenopiles</taxon>
        <taxon>Oomycota</taxon>
        <taxon>Peronosporomycetes</taxon>
        <taxon>Peronosporales</taxon>
        <taxon>Peronosporaceae</taxon>
        <taxon>Phytophthora</taxon>
    </lineage>
</organism>
<feature type="chain" id="PRO_5036380791" description="Secreted protein" evidence="1">
    <location>
        <begin position="23"/>
        <end position="74"/>
    </location>
</feature>
<evidence type="ECO:0000313" key="13">
    <source>
        <dbReference type="Proteomes" id="UP000437068"/>
    </source>
</evidence>
<dbReference type="EMBL" id="QXGF01002486">
    <property type="protein sequence ID" value="KAE8924484.1"/>
    <property type="molecule type" value="Genomic_DNA"/>
</dbReference>
<evidence type="ECO:0000313" key="17">
    <source>
        <dbReference type="Proteomes" id="UP000460718"/>
    </source>
</evidence>
<evidence type="ECO:0000313" key="19">
    <source>
        <dbReference type="Proteomes" id="UP000488956"/>
    </source>
</evidence>
<evidence type="ECO:0000313" key="18">
    <source>
        <dbReference type="Proteomes" id="UP000476176"/>
    </source>
</evidence>
<evidence type="ECO:0008006" key="20">
    <source>
        <dbReference type="Google" id="ProtNLM"/>
    </source>
</evidence>
<dbReference type="EMBL" id="QXFW01002460">
    <property type="protein sequence ID" value="KAE8978320.1"/>
    <property type="molecule type" value="Genomic_DNA"/>
</dbReference>
<dbReference type="Proteomes" id="UP000433483">
    <property type="component" value="Unassembled WGS sequence"/>
</dbReference>
<evidence type="ECO:0000313" key="2">
    <source>
        <dbReference type="EMBL" id="KAE8924484.1"/>
    </source>
</evidence>
<dbReference type="EMBL" id="QXGD01002481">
    <property type="protein sequence ID" value="KAE9188049.1"/>
    <property type="molecule type" value="Genomic_DNA"/>
</dbReference>
<dbReference type="Proteomes" id="UP000429523">
    <property type="component" value="Unassembled WGS sequence"/>
</dbReference>
<accession>A0A6A3WMW3</accession>
<evidence type="ECO:0000313" key="15">
    <source>
        <dbReference type="Proteomes" id="UP000440732"/>
    </source>
</evidence>
<protein>
    <recommendedName>
        <fullName evidence="20">Secreted protein</fullName>
    </recommendedName>
</protein>
<dbReference type="Proteomes" id="UP000440732">
    <property type="component" value="Unassembled WGS sequence"/>
</dbReference>
<dbReference type="EMBL" id="QXGA01002504">
    <property type="protein sequence ID" value="KAE9096487.1"/>
    <property type="molecule type" value="Genomic_DNA"/>
</dbReference>
<dbReference type="Proteomes" id="UP000476176">
    <property type="component" value="Unassembled WGS sequence"/>
</dbReference>